<dbReference type="EMBL" id="CP128986">
    <property type="protein sequence ID" value="WOC11197.1"/>
    <property type="molecule type" value="Genomic_DNA"/>
</dbReference>
<evidence type="ECO:0008006" key="3">
    <source>
        <dbReference type="Google" id="ProtNLM"/>
    </source>
</evidence>
<dbReference type="RefSeq" id="WP_420040527.1">
    <property type="nucleotide sequence ID" value="NZ_CP128986.1"/>
</dbReference>
<evidence type="ECO:0000256" key="1">
    <source>
        <dbReference type="SAM" id="Phobius"/>
    </source>
</evidence>
<accession>A0AA97CU61</accession>
<feature type="transmembrane region" description="Helical" evidence="1">
    <location>
        <begin position="148"/>
        <end position="166"/>
    </location>
</feature>
<feature type="transmembrane region" description="Helical" evidence="1">
    <location>
        <begin position="235"/>
        <end position="253"/>
    </location>
</feature>
<evidence type="ECO:0000313" key="2">
    <source>
        <dbReference type="EMBL" id="WOC11197.1"/>
    </source>
</evidence>
<dbReference type="InterPro" id="IPR012666">
    <property type="entry name" value="CbtA_put"/>
</dbReference>
<protein>
    <recommendedName>
        <fullName evidence="3">Cobalt transporter</fullName>
    </recommendedName>
</protein>
<proteinExistence type="predicted"/>
<keyword evidence="1" id="KW-1133">Transmembrane helix</keyword>
<feature type="transmembrane region" description="Helical" evidence="1">
    <location>
        <begin position="173"/>
        <end position="197"/>
    </location>
</feature>
<reference evidence="2" key="1">
    <citation type="submission" date="2023-06" db="EMBL/GenBank/DDBJ databases">
        <title>Gordonia sp. nov. and Pseudochrobactrum sp. nov., two species isolated from the burying beetle Nicrophorus vespilloides.</title>
        <authorList>
            <person name="Poehlein A."/>
            <person name="Guzman J."/>
            <person name="Daniel R."/>
            <person name="Vilcinskas A."/>
        </authorList>
    </citation>
    <scope>NUCLEOTIDE SEQUENCE</scope>
    <source>
        <strain evidence="2">MP11Mi</strain>
    </source>
</reference>
<keyword evidence="1" id="KW-0472">Membrane</keyword>
<keyword evidence="1" id="KW-0812">Transmembrane</keyword>
<feature type="transmembrane region" description="Helical" evidence="1">
    <location>
        <begin position="107"/>
        <end position="128"/>
    </location>
</feature>
<gene>
    <name evidence="2" type="ORF">MP11Mi_02640</name>
</gene>
<sequence length="268" mass="28269">MERKFIGAGLLSGLIAGLIAYAYARIFIEPQVAKAIDYEGVRSEAESMLSGEHEHEHELFTRSVQENIGAGVGTVVFALSIGALFAVAFTVAWAYVGRRRPSTDPRALAAVLAGIAFVAVIAIPFFVYPPNPPAVGDEDTIGSRSSSYLTITIVSIVLAIVGVLIATSLSSRIGAWSSSVVGAVVYLIGVTITASLLPEFKEVPGPVMDGDRIVAPGFPGQVVADFRVYAIANQVLLWAVLTTVFIGLLGLMMRRTRSISVAAESISA</sequence>
<name>A0AA97CU61_9ACTN</name>
<organism evidence="2">
    <name type="scientific">Gordonia sp. MP11Mi</name>
    <dbReference type="NCBI Taxonomy" id="3022769"/>
    <lineage>
        <taxon>Bacteria</taxon>
        <taxon>Bacillati</taxon>
        <taxon>Actinomycetota</taxon>
        <taxon>Actinomycetes</taxon>
        <taxon>Mycobacteriales</taxon>
        <taxon>Gordoniaceae</taxon>
        <taxon>Gordonia</taxon>
    </lineage>
</organism>
<dbReference type="Pfam" id="PF09490">
    <property type="entry name" value="CbtA"/>
    <property type="match status" value="1"/>
</dbReference>
<feature type="transmembrane region" description="Helical" evidence="1">
    <location>
        <begin position="68"/>
        <end position="95"/>
    </location>
</feature>
<dbReference type="AlphaFoldDB" id="A0AA97CU61"/>